<dbReference type="OrthoDB" id="10604550at2759"/>
<sequence length="77" mass="8579">MIPAHMGEHGPIPPPGHLHDAEVSKKKSTSGKRGPPSARPPGYGPPAISPSAFFRSKRQKRRGRRVRPLRMRHMVKQ</sequence>
<feature type="region of interest" description="Disordered" evidence="1">
    <location>
        <begin position="1"/>
        <end position="77"/>
    </location>
</feature>
<gene>
    <name evidence="2" type="ORF">CGOC_LOCUS4300</name>
</gene>
<evidence type="ECO:0000256" key="1">
    <source>
        <dbReference type="SAM" id="MobiDB-lite"/>
    </source>
</evidence>
<name>A0A3P6RQQ1_CYLGO</name>
<dbReference type="AlphaFoldDB" id="A0A3P6RQQ1"/>
<organism evidence="2 3">
    <name type="scientific">Cylicostephanus goldi</name>
    <name type="common">Nematode worm</name>
    <dbReference type="NCBI Taxonomy" id="71465"/>
    <lineage>
        <taxon>Eukaryota</taxon>
        <taxon>Metazoa</taxon>
        <taxon>Ecdysozoa</taxon>
        <taxon>Nematoda</taxon>
        <taxon>Chromadorea</taxon>
        <taxon>Rhabditida</taxon>
        <taxon>Rhabditina</taxon>
        <taxon>Rhabditomorpha</taxon>
        <taxon>Strongyloidea</taxon>
        <taxon>Strongylidae</taxon>
        <taxon>Cylicostephanus</taxon>
    </lineage>
</organism>
<proteinExistence type="predicted"/>
<feature type="compositionally biased region" description="Basic residues" evidence="1">
    <location>
        <begin position="55"/>
        <end position="77"/>
    </location>
</feature>
<reference evidence="2 3" key="1">
    <citation type="submission" date="2018-11" db="EMBL/GenBank/DDBJ databases">
        <authorList>
            <consortium name="Pathogen Informatics"/>
        </authorList>
    </citation>
    <scope>NUCLEOTIDE SEQUENCE [LARGE SCALE GENOMIC DNA]</scope>
</reference>
<dbReference type="Proteomes" id="UP000271889">
    <property type="component" value="Unassembled WGS sequence"/>
</dbReference>
<evidence type="ECO:0000313" key="2">
    <source>
        <dbReference type="EMBL" id="VDK58383.1"/>
    </source>
</evidence>
<evidence type="ECO:0000313" key="3">
    <source>
        <dbReference type="Proteomes" id="UP000271889"/>
    </source>
</evidence>
<dbReference type="EMBL" id="UYRV01011744">
    <property type="protein sequence ID" value="VDK58383.1"/>
    <property type="molecule type" value="Genomic_DNA"/>
</dbReference>
<keyword evidence="3" id="KW-1185">Reference proteome</keyword>
<accession>A0A3P6RQQ1</accession>
<protein>
    <submittedName>
        <fullName evidence="2">Uncharacterized protein</fullName>
    </submittedName>
</protein>
<feature type="compositionally biased region" description="Pro residues" evidence="1">
    <location>
        <begin position="37"/>
        <end position="48"/>
    </location>
</feature>